<dbReference type="EMBL" id="JXQV01000001">
    <property type="protein sequence ID" value="KIQ05830.1"/>
    <property type="molecule type" value="Genomic_DNA"/>
</dbReference>
<dbReference type="Proteomes" id="UP000035017">
    <property type="component" value="Unassembled WGS sequence"/>
</dbReference>
<comment type="caution">
    <text evidence="2">The sequence shown here is derived from an EMBL/GenBank/DDBJ whole genome shotgun (WGS) entry which is preliminary data.</text>
</comment>
<evidence type="ECO:0000313" key="2">
    <source>
        <dbReference type="EMBL" id="KIQ05830.1"/>
    </source>
</evidence>
<dbReference type="SUPFAM" id="SSF54593">
    <property type="entry name" value="Glyoxalase/Bleomycin resistance protein/Dihydroxybiphenyl dioxygenase"/>
    <property type="match status" value="1"/>
</dbReference>
<sequence>MRMIFINLPVKNIEASRAFFSALGFSFNPEYSDDRTLCMIVETNIFVMLLQEERFREFINGDIADASRTKEVLNCLSASSREEVDTMLTTAVASGGRAWKPVQDLGFMYACSFQDPDGHVWEVVHMPQPE</sequence>
<evidence type="ECO:0000259" key="1">
    <source>
        <dbReference type="Pfam" id="PF22677"/>
    </source>
</evidence>
<feature type="domain" description="Glyoxalase/Bleomycin resistance-like N-terminal" evidence="1">
    <location>
        <begin position="2"/>
        <end position="29"/>
    </location>
</feature>
<dbReference type="OrthoDB" id="9798430at2"/>
<proteinExistence type="predicted"/>
<dbReference type="InterPro" id="IPR029068">
    <property type="entry name" value="Glyas_Bleomycin-R_OHBP_Dase"/>
</dbReference>
<organism evidence="2 3">
    <name type="scientific">Agrobacterium tumefaciens</name>
    <dbReference type="NCBI Taxonomy" id="358"/>
    <lineage>
        <taxon>Bacteria</taxon>
        <taxon>Pseudomonadati</taxon>
        <taxon>Pseudomonadota</taxon>
        <taxon>Alphaproteobacteria</taxon>
        <taxon>Hyphomicrobiales</taxon>
        <taxon>Rhizobiaceae</taxon>
        <taxon>Rhizobium/Agrobacterium group</taxon>
        <taxon>Agrobacterium</taxon>
        <taxon>Agrobacterium tumefaciens complex</taxon>
    </lineage>
</organism>
<dbReference type="PANTHER" id="PTHR36503:SF2">
    <property type="entry name" value="BLR2408 PROTEIN"/>
    <property type="match status" value="1"/>
</dbReference>
<dbReference type="CDD" id="cd09012">
    <property type="entry name" value="VOC_like"/>
    <property type="match status" value="1"/>
</dbReference>
<name>A0A0D0L088_AGRTU</name>
<protein>
    <submittedName>
        <fullName evidence="2">Glyoxalase</fullName>
    </submittedName>
</protein>
<reference evidence="2 3" key="1">
    <citation type="submission" date="2014-12" db="EMBL/GenBank/DDBJ databases">
        <title>16Stimator: statistical estimation of ribosomal gene copy numbers from draft genome assemblies.</title>
        <authorList>
            <person name="Perisin M.A."/>
            <person name="Vetter M."/>
            <person name="Gilbert J.A."/>
            <person name="Bergelson J."/>
        </authorList>
    </citation>
    <scope>NUCLEOTIDE SEQUENCE [LARGE SCALE GENOMIC DNA]</scope>
    <source>
        <strain evidence="2 3">MEJ076</strain>
    </source>
</reference>
<evidence type="ECO:0000313" key="3">
    <source>
        <dbReference type="Proteomes" id="UP000035017"/>
    </source>
</evidence>
<dbReference type="AlphaFoldDB" id="A0A0D0L088"/>
<accession>A0A0D0L088</accession>
<dbReference type="Pfam" id="PF22677">
    <property type="entry name" value="Ble-like_N"/>
    <property type="match status" value="1"/>
</dbReference>
<dbReference type="PANTHER" id="PTHR36503">
    <property type="entry name" value="BLR2520 PROTEIN"/>
    <property type="match status" value="1"/>
</dbReference>
<dbReference type="InterPro" id="IPR053863">
    <property type="entry name" value="Glyoxy/Ble-like_N"/>
</dbReference>
<dbReference type="Gene3D" id="3.10.180.10">
    <property type="entry name" value="2,3-Dihydroxybiphenyl 1,2-Dioxygenase, domain 1"/>
    <property type="match status" value="1"/>
</dbReference>
<gene>
    <name evidence="2" type="ORF">RU07_00095</name>
</gene>